<feature type="region of interest" description="Disordered" evidence="1">
    <location>
        <begin position="1"/>
        <end position="26"/>
    </location>
</feature>
<keyword evidence="3" id="KW-1185">Reference proteome</keyword>
<gene>
    <name evidence="2" type="ORF">ACRB68_71760</name>
</gene>
<evidence type="ECO:0000313" key="2">
    <source>
        <dbReference type="EMBL" id="MQY09064.1"/>
    </source>
</evidence>
<reference evidence="2 3" key="1">
    <citation type="submission" date="2019-10" db="EMBL/GenBank/DDBJ databases">
        <title>Actinomadura rubteroloni sp. nov. and Actinomadura macrotermitis sp. nov., isolated from the gut of fungus growing-termite Macrotermes natalensis.</title>
        <authorList>
            <person name="Benndorf R."/>
            <person name="Martin K."/>
            <person name="Kuefner M."/>
            <person name="De Beer W."/>
            <person name="Kaster A.-K."/>
            <person name="Vollmers J."/>
            <person name="Poulsen M."/>
            <person name="Beemelmanns C."/>
        </authorList>
    </citation>
    <scope>NUCLEOTIDE SEQUENCE [LARGE SCALE GENOMIC DNA]</scope>
    <source>
        <strain evidence="2 3">RB68</strain>
    </source>
</reference>
<evidence type="ECO:0008006" key="4">
    <source>
        <dbReference type="Google" id="ProtNLM"/>
    </source>
</evidence>
<dbReference type="SUPFAM" id="SSF48371">
    <property type="entry name" value="ARM repeat"/>
    <property type="match status" value="1"/>
</dbReference>
<sequence>MRHHRRHDLQEGRSPPGPLSPIEPVTSPADTLLAHVEPLPYPQRMRELALHARRLAGSPGLPGLLAELSARGRYERRTALHMAMAARDLGFVAAVLAGPDMGLRRAALRAVRTLPVPDADAARVLDDAPLELRRAFYRTLRHSRRTELAERLLPRLRAAYGDRDAAALLPACGERTVAELLPDLAHAVTAWRALGSRHPRAVLDQAAQEADGHGMKLAVWRRRLHGLTAAALADPAAALNWWERYAPNVPRRSDAAITAFFRVDPVRAAALAARERQHRRGPVGVRLRLWPDEVVIDKAVRAPAHLKALLRRLPPGRRLPVFDAVVARRPGAFAGIGALPVLGLLPADRAAAEARRMLDWHASVWHSARGRLDDPDLPLRITAHLPYAEAAGPLTEAALGGDPDRRGLARTLLVEAAARTRDPGLLRDVAADLLGRVRNEPDPLRNRFAAALAAVPPGLLDDASAPLLDELADMLVQARDTSPAGRDALRALADRLLHHHDSATGIGIYARLVARWGAAALVGHRLDLVLRRGRERDLLDALRPHLRGGHELAVALAASLGRRAHGLGELQDALRAAVTELPEAAVLWLAADPGRVAELLTADPALIEVPEVWRIVAGRRTDLLPGSPPLTGMMPGRWTPAQVDRVRRTLTVIAGDGDRPVPDRLNALRSLGSLPGTLPALKTWADGPDVLHAETALEAMAAGDDPAAALPVLLAHASGPASRVAVAALARCCDAVPPSRLGPVLKAALAEGKVTARKQAARLLERHRPPGAADTLLRAWTDPGLHRDVRVAVAIALRRMPGDPRALDALETATGELMLRSLFQARPDEYEPRHRPRYAALVRRLEQAADGPGVRFRAERAFATWAPWYEGDTAGIVAAVADAADPAGERELPALLALLRTGRIGDEVPGVLESLLAAGPGEAARKRVTAIVNRLDGPSPLVHRATEVLAADPLYRRMAAQLLLTVSRVRREEHRAADEGEVLAELERFADLLRDRPLTAARLAEQGLLDAYGFRRWGRGPQAAVPLPAVRLLLDLGHLTAHLLALALLKEGGPEAGWPEPWRAALDGLRASPHDEVRAEAWDVVPS</sequence>
<comment type="caution">
    <text evidence="2">The sequence shown here is derived from an EMBL/GenBank/DDBJ whole genome shotgun (WGS) entry which is preliminary data.</text>
</comment>
<evidence type="ECO:0000313" key="3">
    <source>
        <dbReference type="Proteomes" id="UP000487268"/>
    </source>
</evidence>
<proteinExistence type="predicted"/>
<dbReference type="InterPro" id="IPR016024">
    <property type="entry name" value="ARM-type_fold"/>
</dbReference>
<accession>A0A7K0C8E4</accession>
<dbReference type="Proteomes" id="UP000487268">
    <property type="component" value="Unassembled WGS sequence"/>
</dbReference>
<dbReference type="EMBL" id="WEGH01000005">
    <property type="protein sequence ID" value="MQY09064.1"/>
    <property type="molecule type" value="Genomic_DNA"/>
</dbReference>
<dbReference type="AlphaFoldDB" id="A0A7K0C8E4"/>
<evidence type="ECO:0000256" key="1">
    <source>
        <dbReference type="SAM" id="MobiDB-lite"/>
    </source>
</evidence>
<protein>
    <recommendedName>
        <fullName evidence="4">HEAT repeat domain-containing protein</fullName>
    </recommendedName>
</protein>
<name>A0A7K0C8E4_9ACTN</name>
<organism evidence="2 3">
    <name type="scientific">Actinomadura macrotermitis</name>
    <dbReference type="NCBI Taxonomy" id="2585200"/>
    <lineage>
        <taxon>Bacteria</taxon>
        <taxon>Bacillati</taxon>
        <taxon>Actinomycetota</taxon>
        <taxon>Actinomycetes</taxon>
        <taxon>Streptosporangiales</taxon>
        <taxon>Thermomonosporaceae</taxon>
        <taxon>Actinomadura</taxon>
    </lineage>
</organism>